<keyword evidence="2" id="KW-1185">Reference proteome</keyword>
<protein>
    <submittedName>
        <fullName evidence="1">Uncharacterized protein</fullName>
    </submittedName>
</protein>
<dbReference type="AlphaFoldDB" id="A0A3S5CMN0"/>
<organism evidence="1 2">
    <name type="scientific">Protopolystoma xenopodis</name>
    <dbReference type="NCBI Taxonomy" id="117903"/>
    <lineage>
        <taxon>Eukaryota</taxon>
        <taxon>Metazoa</taxon>
        <taxon>Spiralia</taxon>
        <taxon>Lophotrochozoa</taxon>
        <taxon>Platyhelminthes</taxon>
        <taxon>Monogenea</taxon>
        <taxon>Polyopisthocotylea</taxon>
        <taxon>Polystomatidea</taxon>
        <taxon>Polystomatidae</taxon>
        <taxon>Protopolystoma</taxon>
    </lineage>
</organism>
<dbReference type="OrthoDB" id="428850at2759"/>
<sequence>MNANVFRNVDSAKVLACSGGIYALIQIKQLLNSEVHNTSINEILDDLSKMPIFDVSSSNKKASDKRVEINLPSVENNSTPSQRKPASGYFDLSGSTLTTSTGTSNYALTSTTDILNRDTLTENSEVDFAEPFRYFCNDFNETTSHNPYVDISAKHYAVNSYELLSRDSNASILPHTSPSYFPSIIISGLRVNITTSHDLGLPAFCLHIIKSALDGIDLWLTKQRSNFIPSIGSSCATPEDGVEMAFRKFNHNLNIHKSGGLELDLLKLLRVAFNLLFFSLDPSSHHIEGTCTNTILESSRLLDHELPKRDLLRSHNLPSCFNEVMIRWASVLCRLSESWTREPPIPNFDQLSRERHLFIGLFVLLFRLISNLFTPETSLAVIPVEAQNQISLGLLDTVLLFTHSFDLGKLFTSDARFHLNWFPSFSSKDQEATGFLVHVWETCLQRSMSPKIRTS</sequence>
<evidence type="ECO:0000313" key="1">
    <source>
        <dbReference type="EMBL" id="VEL33392.1"/>
    </source>
</evidence>
<gene>
    <name evidence="1" type="ORF">PXEA_LOCUS26832</name>
</gene>
<dbReference type="Proteomes" id="UP000784294">
    <property type="component" value="Unassembled WGS sequence"/>
</dbReference>
<accession>A0A3S5CMN0</accession>
<comment type="caution">
    <text evidence="1">The sequence shown here is derived from an EMBL/GenBank/DDBJ whole genome shotgun (WGS) entry which is preliminary data.</text>
</comment>
<proteinExistence type="predicted"/>
<reference evidence="1" key="1">
    <citation type="submission" date="2018-11" db="EMBL/GenBank/DDBJ databases">
        <authorList>
            <consortium name="Pathogen Informatics"/>
        </authorList>
    </citation>
    <scope>NUCLEOTIDE SEQUENCE</scope>
</reference>
<evidence type="ECO:0000313" key="2">
    <source>
        <dbReference type="Proteomes" id="UP000784294"/>
    </source>
</evidence>
<dbReference type="EMBL" id="CAAALY010245704">
    <property type="protein sequence ID" value="VEL33392.1"/>
    <property type="molecule type" value="Genomic_DNA"/>
</dbReference>
<name>A0A3S5CMN0_9PLAT</name>